<comment type="caution">
    <text evidence="5">The sequence shown here is derived from an EMBL/GenBank/DDBJ whole genome shotgun (WGS) entry which is preliminary data.</text>
</comment>
<evidence type="ECO:0000256" key="2">
    <source>
        <dbReference type="ARBA" id="ARBA00022553"/>
    </source>
</evidence>
<accession>A0AA39M144</accession>
<dbReference type="Gene3D" id="1.10.506.10">
    <property type="entry name" value="GTPase Activation - p120gap, domain 1"/>
    <property type="match status" value="2"/>
</dbReference>
<evidence type="ECO:0000313" key="6">
    <source>
        <dbReference type="Proteomes" id="UP001175271"/>
    </source>
</evidence>
<organism evidence="5 6">
    <name type="scientific">Steinernema hermaphroditum</name>
    <dbReference type="NCBI Taxonomy" id="289476"/>
    <lineage>
        <taxon>Eukaryota</taxon>
        <taxon>Metazoa</taxon>
        <taxon>Ecdysozoa</taxon>
        <taxon>Nematoda</taxon>
        <taxon>Chromadorea</taxon>
        <taxon>Rhabditida</taxon>
        <taxon>Tylenchina</taxon>
        <taxon>Panagrolaimomorpha</taxon>
        <taxon>Strongyloidoidea</taxon>
        <taxon>Steinernematidae</taxon>
        <taxon>Steinernema</taxon>
    </lineage>
</organism>
<dbReference type="PROSITE" id="PS50018">
    <property type="entry name" value="RAS_GTPASE_ACTIV_2"/>
    <property type="match status" value="1"/>
</dbReference>
<evidence type="ECO:0000313" key="5">
    <source>
        <dbReference type="EMBL" id="KAK0416749.1"/>
    </source>
</evidence>
<dbReference type="InterPro" id="IPR001936">
    <property type="entry name" value="RasGAP_dom"/>
</dbReference>
<evidence type="ECO:0000256" key="3">
    <source>
        <dbReference type="SAM" id="MobiDB-lite"/>
    </source>
</evidence>
<dbReference type="InterPro" id="IPR008936">
    <property type="entry name" value="Rho_GTPase_activation_prot"/>
</dbReference>
<keyword evidence="2" id="KW-0597">Phosphoprotein</keyword>
<evidence type="ECO:0000259" key="4">
    <source>
        <dbReference type="PROSITE" id="PS50018"/>
    </source>
</evidence>
<name>A0AA39M144_9BILA</name>
<dbReference type="SUPFAM" id="SSF48350">
    <property type="entry name" value="GTPase activation domain, GAP"/>
    <property type="match status" value="1"/>
</dbReference>
<gene>
    <name evidence="5" type="ORF">QR680_012659</name>
</gene>
<reference evidence="5" key="1">
    <citation type="submission" date="2023-06" db="EMBL/GenBank/DDBJ databases">
        <title>Genomic analysis of the entomopathogenic nematode Steinernema hermaphroditum.</title>
        <authorList>
            <person name="Schwarz E.M."/>
            <person name="Heppert J.K."/>
            <person name="Baniya A."/>
            <person name="Schwartz H.T."/>
            <person name="Tan C.-H."/>
            <person name="Antoshechkin I."/>
            <person name="Sternberg P.W."/>
            <person name="Goodrich-Blair H."/>
            <person name="Dillman A.R."/>
        </authorList>
    </citation>
    <scope>NUCLEOTIDE SEQUENCE</scope>
    <source>
        <strain evidence="5">PS9179</strain>
        <tissue evidence="5">Whole animal</tissue>
    </source>
</reference>
<dbReference type="PANTHER" id="PTHR10194:SF142">
    <property type="entry name" value="NEUROFIBROMIN"/>
    <property type="match status" value="1"/>
</dbReference>
<feature type="domain" description="Ras-GAP" evidence="4">
    <location>
        <begin position="1195"/>
        <end position="1387"/>
    </location>
</feature>
<proteinExistence type="predicted"/>
<dbReference type="InterPro" id="IPR039360">
    <property type="entry name" value="Ras_GTPase"/>
</dbReference>
<keyword evidence="1" id="KW-0343">GTPase activation</keyword>
<sequence length="2539" mass="279874">MSRPITSSNSSQFPKKQLEWISSLIQRYQDQLPTNTGRPIDRETRQLLDTTHSCIINVSKNHLQMVVVSLVRVLKAVNASRWTSELALTQSRLIVMETLLECLNEAEGPLARRPEREACMGQLVEEMWQVISSCAPGQQVHETATAIVARVGALYSTMMIAKLDVVLEALRNEETPDDLVEDALKHLSMMSYVTYVLCDVIKILNQVLAHYPVRKEYVEPVCVMLSCVIWKWIEANPDQFGLLQHSAHEQLSDACDRLFMVMNSIEMRRRAICWPVQMLLIAVSPCSLELIAHAEGNQTLAPAVQIKHQFLESIIQCLNQCAGAARPVWSGQLQYACHAAVFLCKSATYVNLSDYFVFNIVQQLIGPVKTILLGSARPRDIDRGVIVDLLVSLFRLKFDNDMFRLCLNASQPTLQLVLIEALLRISVQRRLHWWPKIDMVWSRSDDLRKLLMNCIEKVLETDPIAVSSGHLPISVSRSWQKMSVKWRVERGSTQNLSPDGCSHQTLLVAILKLINTQPYIMIRQRPFMNPDDPAAEPLGYSDPFVESVVSALVLLVDHATLHTNAMQALLALHEVIPQWNCRSKAEGLATFFSVGSHMLFAVCQKLLHFQISNAEHVITWLRAIMTHRIAYLRLNAAEVTEEFVDVMTAQSLVKFEAVALLYLWSCDADLVLCCLSLFGLHCAHASLISGVLHSSLAAHLAAASESECIVTAGRVALQKSVYRCLRSLPQTNAASTEAWHESYRVWELFTAHLVAESKDHADFVEHVTRVAATPAGGDLLQSTVDVWSNMSGFLCSFAHLIYANEQNQVTTFLNKLLQVLRTDQPQATLRDAMTKTVKELISFEMDYSLDHFILHTISCQLAQHSSNGQFIEHVIYILSNMLSRRAVVVLKTESTIQILSALLSHSEQMNVRMENLNHLTDTTSTKSGGSSSGGVAGGSSLASQKSLTLIKKLSGLITLILGVSSSQRIPATTQSRLIDHFTNLLASFPAYSNSPLKSDSLLALLGSIGKLLSTLSVSPSGAAFNRLFNLLVDTFHHSYASSSPGLASQAPQLVSSSHTHLVSSSTPSSNDPLPSGSIHQISSLLAEPGSSCAEAVARIDDAALTTLAALVNGNPELGIGRLVEAGWSGDIRLHGYMLEALCRVLSSKTGAGGTLGSSSELNAQQSELLKLITLITDDGALPMVNALANALPNEYMDHLSRVLVTTFSERHLLSELLWTVLWKEAEGSMSPSTLFRGSSLAAKIIGYCFRVFGHAYLMRTLAPLFHFMLHTPDRSYEIEQDRLSSGAAAESGIQATTTVAEMAFQLILQSEAEFPGQLRTVCHSLYHVINARFPNAGLSALGKILFLRFFNPVIVSPYENQMISKRPTRSMSRGLTLVSKILQTTVNQPTFSKEWTMSHFQQLIASKQAVVNNFLSSIALNDSAVAWLESATLVPSINLPLLYSIHSLFSMNRCEIIRNLRLHSAHSNLCSRIDVLLQALPDNVPNMGFSSFSSNLEALSGETVLPCFYAATSGTSSPPVYVLVLRRIVTADVDALRKQIDDKCAKTRFVCVVDCLFCEYPPSLTKILSLTVLKNVERLVVPLCSPKILTQLGDAVFAQVRVDFGLSSVDIASNSIPSFTALLLHAEPSFCVKANLISANDAEVTVKLIDKIIQIERVTQWRAVGDSTTQATVSDLYMCAAFEQIELIDARTITFVVGDNSHVFSLALAHARRLVEKIGAIRVRSSSECRSDTKVQLRANCDDVTALAVVRLVDADANVRSTAYRLLNNLSLALNLPISARLQDTPCVFIPTNCSRFIAPILSMLVENQPTLLLSLVPKIIQHGNPILVGCLRDCWAGMQQLDGDQLQDLFAHLVASTSTLGAGSSPVGPLMLTEVWPVIGAEERILLALLEHLLSSPYPLAHLCELVQALVCMSNFFASTVIVRLLEELSATASTEAEDWKSLPKLLAFLLVLSFNAEAINVETQLPNIMHVVTCLAGSGSKFMRYAIFAIVSNVFHSFGSNPQTELCDDLRRCLSIFLRQLSNEEALRLFNVDEMPCGQAVLNGAMKMMNIEDEIDLYGRSSCDDASSTDQQEKSPDDDSTSLSNVHQLITLLMAIVGDLEKGSTAETRDWLGEWRNISRQWAFRSTATTALQIRSLIAYSCLANTVSDSDIRNVIATLVAVVKRRDSLTCISGVTLALIRLHTLTPSNSPVHRLVFWIVILLFQLEHATVYEYAIQLLHTNLLTLDHMGVFEHTTIEQVAMDARHHLEWDLKALDQYAGLSFRANFNFALVGYLLKGLRQPFLCPKVLQLLHLVLRITAKTKNKNPYVLTMDNIPYIIALLPFDEKVQQRFRLGAPGDTQTAKSVLPPLWASDDLRTPNAAAENPTISVWNEDEEEETAVLLDPTIICGEQAQSLTVTVLAILARSCPNVSIVLDYLLEAVTVFPTVVPVIECLLDQRIVSLVQGCHSARMLSTVVRLIETSALEDSPSGATPQQVCSFLQQSGFAGLWRYAGAFLNPVSSPPSAVDAQLHFQRASRQAINANLCSCLECIANLCR</sequence>
<dbReference type="SMART" id="SM00323">
    <property type="entry name" value="RasGAP"/>
    <property type="match status" value="1"/>
</dbReference>
<dbReference type="EMBL" id="JAUCMV010000002">
    <property type="protein sequence ID" value="KAK0416749.1"/>
    <property type="molecule type" value="Genomic_DNA"/>
</dbReference>
<dbReference type="GO" id="GO:0005096">
    <property type="term" value="F:GTPase activator activity"/>
    <property type="evidence" value="ECO:0007669"/>
    <property type="project" value="UniProtKB-KW"/>
</dbReference>
<dbReference type="Proteomes" id="UP001175271">
    <property type="component" value="Unassembled WGS sequence"/>
</dbReference>
<dbReference type="PANTHER" id="PTHR10194">
    <property type="entry name" value="RAS GTPASE-ACTIVATING PROTEINS"/>
    <property type="match status" value="1"/>
</dbReference>
<evidence type="ECO:0000256" key="1">
    <source>
        <dbReference type="ARBA" id="ARBA00022468"/>
    </source>
</evidence>
<dbReference type="Pfam" id="PF00616">
    <property type="entry name" value="RasGAP"/>
    <property type="match status" value="1"/>
</dbReference>
<feature type="region of interest" description="Disordered" evidence="3">
    <location>
        <begin position="2064"/>
        <end position="2084"/>
    </location>
</feature>
<keyword evidence="6" id="KW-1185">Reference proteome</keyword>
<protein>
    <recommendedName>
        <fullName evidence="4">Ras-GAP domain-containing protein</fullName>
    </recommendedName>
</protein>